<reference evidence="1" key="1">
    <citation type="journal article" date="2011" name="PLoS Biol.">
        <title>Gene gain and loss during evolution of obligate parasitism in the white rust pathogen of Arabidopsis thaliana.</title>
        <authorList>
            <person name="Kemen E."/>
            <person name="Gardiner A."/>
            <person name="Schultz-Larsen T."/>
            <person name="Kemen A.C."/>
            <person name="Balmuth A.L."/>
            <person name="Robert-Seilaniantz A."/>
            <person name="Bailey K."/>
            <person name="Holub E."/>
            <person name="Studholme D.J."/>
            <person name="Maclean D."/>
            <person name="Jones J.D."/>
        </authorList>
    </citation>
    <scope>NUCLEOTIDE SEQUENCE</scope>
</reference>
<protein>
    <submittedName>
        <fullName evidence="1">AlNc14C29G2745 protein</fullName>
    </submittedName>
</protein>
<accession>F0W7C5</accession>
<evidence type="ECO:0000313" key="1">
    <source>
        <dbReference type="EMBL" id="CCA17024.1"/>
    </source>
</evidence>
<sequence>MNLIGALALGGVRHLLCSRIFRSEIVGATTLLNGRSSTIDEYCLLEDHVHRVHSNRRREETVTLTAMKICKTEPDRLRGVAGAKN</sequence>
<dbReference type="HOGENOM" id="CLU_2517276_0_0_1"/>
<gene>
    <name evidence="1" type="primary">AlNc14C29G2745</name>
    <name evidence="1" type="ORF">ALNC14_031670</name>
</gene>
<dbReference type="AlphaFoldDB" id="F0W7C5"/>
<dbReference type="EMBL" id="FR824074">
    <property type="protein sequence ID" value="CCA17024.1"/>
    <property type="molecule type" value="Genomic_DNA"/>
</dbReference>
<name>F0W7C5_9STRA</name>
<reference evidence="1" key="2">
    <citation type="submission" date="2011-02" db="EMBL/GenBank/DDBJ databases">
        <authorList>
            <person name="MacLean D."/>
        </authorList>
    </citation>
    <scope>NUCLEOTIDE SEQUENCE</scope>
</reference>
<proteinExistence type="predicted"/>
<organism evidence="1">
    <name type="scientific">Albugo laibachii Nc14</name>
    <dbReference type="NCBI Taxonomy" id="890382"/>
    <lineage>
        <taxon>Eukaryota</taxon>
        <taxon>Sar</taxon>
        <taxon>Stramenopiles</taxon>
        <taxon>Oomycota</taxon>
        <taxon>Peronosporomycetes</taxon>
        <taxon>Albuginales</taxon>
        <taxon>Albuginaceae</taxon>
        <taxon>Albugo</taxon>
    </lineage>
</organism>